<proteinExistence type="predicted"/>
<evidence type="ECO:0000256" key="1">
    <source>
        <dbReference type="SAM" id="MobiDB-lite"/>
    </source>
</evidence>
<organism evidence="2 3">
    <name type="scientific">Stachybotrys elegans</name>
    <dbReference type="NCBI Taxonomy" id="80388"/>
    <lineage>
        <taxon>Eukaryota</taxon>
        <taxon>Fungi</taxon>
        <taxon>Dikarya</taxon>
        <taxon>Ascomycota</taxon>
        <taxon>Pezizomycotina</taxon>
        <taxon>Sordariomycetes</taxon>
        <taxon>Hypocreomycetidae</taxon>
        <taxon>Hypocreales</taxon>
        <taxon>Stachybotryaceae</taxon>
        <taxon>Stachybotrys</taxon>
    </lineage>
</organism>
<sequence>MSDTSYYFQPQGASSLSSPKPTRIFERQHVSMDSQAKGSPFDRNEPVTFPALSRSHGPGDAEEQKHSEQEKHVADLIPAEEQGNDKEMTDAGEQNCADESDNMAPFHFSPDLFEADPTASQNRALEQAYTWRHLKATKSLVALNCCAYDTWKEALDTIKGPELERILHMCQSLEDMTWIDDIDDVISTLRTNVLGVA</sequence>
<keyword evidence="3" id="KW-1185">Reference proteome</keyword>
<feature type="region of interest" description="Disordered" evidence="1">
    <location>
        <begin position="1"/>
        <end position="71"/>
    </location>
</feature>
<accession>A0A8K0SKY8</accession>
<comment type="caution">
    <text evidence="2">The sequence shown here is derived from an EMBL/GenBank/DDBJ whole genome shotgun (WGS) entry which is preliminary data.</text>
</comment>
<evidence type="ECO:0000313" key="3">
    <source>
        <dbReference type="Proteomes" id="UP000813444"/>
    </source>
</evidence>
<name>A0A8K0SKY8_9HYPO</name>
<dbReference type="Proteomes" id="UP000813444">
    <property type="component" value="Unassembled WGS sequence"/>
</dbReference>
<gene>
    <name evidence="2" type="ORF">B0I35DRAFT_464071</name>
</gene>
<protein>
    <submittedName>
        <fullName evidence="2">Uncharacterized protein</fullName>
    </submittedName>
</protein>
<dbReference type="EMBL" id="JAGPNK010000015">
    <property type="protein sequence ID" value="KAH7308453.1"/>
    <property type="molecule type" value="Genomic_DNA"/>
</dbReference>
<evidence type="ECO:0000313" key="2">
    <source>
        <dbReference type="EMBL" id="KAH7308453.1"/>
    </source>
</evidence>
<feature type="compositionally biased region" description="Polar residues" evidence="1">
    <location>
        <begin position="1"/>
        <end position="20"/>
    </location>
</feature>
<feature type="compositionally biased region" description="Basic and acidic residues" evidence="1">
    <location>
        <begin position="57"/>
        <end position="71"/>
    </location>
</feature>
<reference evidence="2" key="1">
    <citation type="journal article" date="2021" name="Nat. Commun.">
        <title>Genetic determinants of endophytism in the Arabidopsis root mycobiome.</title>
        <authorList>
            <person name="Mesny F."/>
            <person name="Miyauchi S."/>
            <person name="Thiergart T."/>
            <person name="Pickel B."/>
            <person name="Atanasova L."/>
            <person name="Karlsson M."/>
            <person name="Huettel B."/>
            <person name="Barry K.W."/>
            <person name="Haridas S."/>
            <person name="Chen C."/>
            <person name="Bauer D."/>
            <person name="Andreopoulos W."/>
            <person name="Pangilinan J."/>
            <person name="LaButti K."/>
            <person name="Riley R."/>
            <person name="Lipzen A."/>
            <person name="Clum A."/>
            <person name="Drula E."/>
            <person name="Henrissat B."/>
            <person name="Kohler A."/>
            <person name="Grigoriev I.V."/>
            <person name="Martin F.M."/>
            <person name="Hacquard S."/>
        </authorList>
    </citation>
    <scope>NUCLEOTIDE SEQUENCE</scope>
    <source>
        <strain evidence="2">MPI-CAGE-CH-0235</strain>
    </source>
</reference>
<dbReference type="AlphaFoldDB" id="A0A8K0SKY8"/>